<keyword evidence="3" id="KW-1185">Reference proteome</keyword>
<evidence type="ECO:0000313" key="2">
    <source>
        <dbReference type="EMBL" id="KIY92464.1"/>
    </source>
</evidence>
<dbReference type="KEGG" id="mng:MNEG_15499"/>
<keyword evidence="1" id="KW-0175">Coiled coil</keyword>
<dbReference type="Proteomes" id="UP000054498">
    <property type="component" value="Unassembled WGS sequence"/>
</dbReference>
<dbReference type="STRING" id="145388.A0A0D2LKL4"/>
<feature type="coiled-coil region" evidence="1">
    <location>
        <begin position="80"/>
        <end position="107"/>
    </location>
</feature>
<sequence>MADMIESLMPASLFQEGLGSGALQEFLDSIDKQAEQIKLSLLAAVGEQVQQQVDIDPALLSALVSLASVSPSPGGPEAYIADYARKYMELQEQVKSLQAELKAAQAAADLEATLREFRQFLENGQYNDAAWSVVQLRKIVADARAKKPQGAAQQQQQQQQHYYGYQPPQQQQQQEHDEPEVKQLAEACASCERELEEALEAACQEAVDVSLEGRVLTVTAALPSGGDNVLPPVLDGSARFDAHTTRSGDSAIIKWAAVPRGEPATPSAAGRVEADCTQLLRVLADALFRGRATTLAAFGAAFWPGFASLYQSAGGRRRR</sequence>
<dbReference type="GeneID" id="25733166"/>
<reference evidence="2 3" key="1">
    <citation type="journal article" date="2013" name="BMC Genomics">
        <title>Reconstruction of the lipid metabolism for the microalga Monoraphidium neglectum from its genome sequence reveals characteristics suitable for biofuel production.</title>
        <authorList>
            <person name="Bogen C."/>
            <person name="Al-Dilaimi A."/>
            <person name="Albersmeier A."/>
            <person name="Wichmann J."/>
            <person name="Grundmann M."/>
            <person name="Rupp O."/>
            <person name="Lauersen K.J."/>
            <person name="Blifernez-Klassen O."/>
            <person name="Kalinowski J."/>
            <person name="Goesmann A."/>
            <person name="Mussgnug J.H."/>
            <person name="Kruse O."/>
        </authorList>
    </citation>
    <scope>NUCLEOTIDE SEQUENCE [LARGE SCALE GENOMIC DNA]</scope>
    <source>
        <strain evidence="2 3">SAG 48.87</strain>
    </source>
</reference>
<name>A0A0D2LKL4_9CHLO</name>
<dbReference type="EMBL" id="KK105602">
    <property type="protein sequence ID" value="KIY92464.1"/>
    <property type="molecule type" value="Genomic_DNA"/>
</dbReference>
<evidence type="ECO:0000313" key="3">
    <source>
        <dbReference type="Proteomes" id="UP000054498"/>
    </source>
</evidence>
<proteinExistence type="predicted"/>
<dbReference type="RefSeq" id="XP_013891484.1">
    <property type="nucleotide sequence ID" value="XM_014036030.1"/>
</dbReference>
<accession>A0A0D2LKL4</accession>
<dbReference type="OrthoDB" id="534815at2759"/>
<organism evidence="2 3">
    <name type="scientific">Monoraphidium neglectum</name>
    <dbReference type="NCBI Taxonomy" id="145388"/>
    <lineage>
        <taxon>Eukaryota</taxon>
        <taxon>Viridiplantae</taxon>
        <taxon>Chlorophyta</taxon>
        <taxon>core chlorophytes</taxon>
        <taxon>Chlorophyceae</taxon>
        <taxon>CS clade</taxon>
        <taxon>Sphaeropleales</taxon>
        <taxon>Selenastraceae</taxon>
        <taxon>Monoraphidium</taxon>
    </lineage>
</organism>
<protein>
    <submittedName>
        <fullName evidence="2">Uncharacterized protein</fullName>
    </submittedName>
</protein>
<dbReference type="AlphaFoldDB" id="A0A0D2LKL4"/>
<evidence type="ECO:0000256" key="1">
    <source>
        <dbReference type="SAM" id="Coils"/>
    </source>
</evidence>
<gene>
    <name evidence="2" type="ORF">MNEG_15499</name>
</gene>